<evidence type="ECO:0000313" key="2">
    <source>
        <dbReference type="EMBL" id="CAL5985270.1"/>
    </source>
</evidence>
<dbReference type="Proteomes" id="UP001642409">
    <property type="component" value="Unassembled WGS sequence"/>
</dbReference>
<protein>
    <submittedName>
        <fullName evidence="2">Hypothetical_protein</fullName>
    </submittedName>
</protein>
<gene>
    <name evidence="1" type="ORF">HINF_LOCUS40473</name>
    <name evidence="2" type="ORF">HINF_LOCUS8731</name>
</gene>
<comment type="caution">
    <text evidence="1">The sequence shown here is derived from an EMBL/GenBank/DDBJ whole genome shotgun (WGS) entry which is preliminary data.</text>
</comment>
<sequence length="129" mass="15548">MNSDPWVIVWRSHPFRWSADLDARRELIYILQISTYFWIFAILMTIMTSMKYQSFLVYICLKTRQNQQYLIKTIYQQILMGSVSEQGWGSVFDLSLNLIYQVSLQLRFSVLCLDLWSQWIRMIKFGIQE</sequence>
<accession>A0AA86UYH3</accession>
<dbReference type="AlphaFoldDB" id="A0AA86UYH3"/>
<name>A0AA86UYH3_9EUKA</name>
<organism evidence="1">
    <name type="scientific">Hexamita inflata</name>
    <dbReference type="NCBI Taxonomy" id="28002"/>
    <lineage>
        <taxon>Eukaryota</taxon>
        <taxon>Metamonada</taxon>
        <taxon>Diplomonadida</taxon>
        <taxon>Hexamitidae</taxon>
        <taxon>Hexamitinae</taxon>
        <taxon>Hexamita</taxon>
    </lineage>
</organism>
<proteinExistence type="predicted"/>
<evidence type="ECO:0000313" key="1">
    <source>
        <dbReference type="EMBL" id="CAI9952828.1"/>
    </source>
</evidence>
<dbReference type="EMBL" id="CATOUU010000834">
    <property type="protein sequence ID" value="CAI9952828.1"/>
    <property type="molecule type" value="Genomic_DNA"/>
</dbReference>
<reference evidence="2 3" key="2">
    <citation type="submission" date="2024-07" db="EMBL/GenBank/DDBJ databases">
        <authorList>
            <person name="Akdeniz Z."/>
        </authorList>
    </citation>
    <scope>NUCLEOTIDE SEQUENCE [LARGE SCALE GENOMIC DNA]</scope>
</reference>
<dbReference type="EMBL" id="CAXDID020000018">
    <property type="protein sequence ID" value="CAL5985270.1"/>
    <property type="molecule type" value="Genomic_DNA"/>
</dbReference>
<reference evidence="1" key="1">
    <citation type="submission" date="2023-06" db="EMBL/GenBank/DDBJ databases">
        <authorList>
            <person name="Kurt Z."/>
        </authorList>
    </citation>
    <scope>NUCLEOTIDE SEQUENCE</scope>
</reference>
<keyword evidence="3" id="KW-1185">Reference proteome</keyword>
<evidence type="ECO:0000313" key="3">
    <source>
        <dbReference type="Proteomes" id="UP001642409"/>
    </source>
</evidence>